<dbReference type="Pfam" id="PF13177">
    <property type="entry name" value="DNA_pol3_delta2"/>
    <property type="match status" value="1"/>
</dbReference>
<dbReference type="PANTHER" id="PTHR11669:SF8">
    <property type="entry name" value="DNA POLYMERASE III SUBUNIT DELTA"/>
    <property type="match status" value="1"/>
</dbReference>
<dbReference type="InterPro" id="IPR050238">
    <property type="entry name" value="DNA_Rep/Repair_Clamp_Loader"/>
</dbReference>
<comment type="caution">
    <text evidence="1">The sequence shown here is derived from an EMBL/GenBank/DDBJ whole genome shotgun (WGS) entry which is preliminary data.</text>
</comment>
<dbReference type="SUPFAM" id="SSF52540">
    <property type="entry name" value="P-loop containing nucleoside triphosphate hydrolases"/>
    <property type="match status" value="1"/>
</dbReference>
<dbReference type="OrthoDB" id="9811073at2"/>
<sequence>MLFSNVIGQDFLKNHLTTSVDAGRVAHAQLFVGAAGSGVLPMAIAYAQYILCGNAQGENNTGNGSCNLKFDQLAHPDLHFVYPVATTTSIKSHPVSKHFAQEWREFVLQNPYGDLFEWHQHIGIEKKQGQIGVDEAADINKALSLKAYEGGYKVMILWMVEKMNTAASNKLLKLIEEPPAKTLFILIAENEDNIIDTIKSRCQVLHFPKLSSAQIAQKLIAAENVDPATAHKIAHQAQGDFNKAQHILHRDGDDIQFEEWFVTWVRAAFRAKGRKESVLDLLKWSELIAKTGRETQKNFLEYCVQFFRQAMLLNYKIDDLVFLEPKTQFDLSKFAPFVHGNNILDIVKELQDASYHIERNGNAKIILADLSIKLTRLLHKKSI</sequence>
<evidence type="ECO:0000313" key="1">
    <source>
        <dbReference type="EMBL" id="RMB63199.1"/>
    </source>
</evidence>
<dbReference type="PANTHER" id="PTHR11669">
    <property type="entry name" value="REPLICATION FACTOR C / DNA POLYMERASE III GAMMA-TAU SUBUNIT"/>
    <property type="match status" value="1"/>
</dbReference>
<dbReference type="GO" id="GO:0006261">
    <property type="term" value="P:DNA-templated DNA replication"/>
    <property type="evidence" value="ECO:0007669"/>
    <property type="project" value="TreeGrafter"/>
</dbReference>
<proteinExistence type="predicted"/>
<evidence type="ECO:0000313" key="2">
    <source>
        <dbReference type="Proteomes" id="UP000281985"/>
    </source>
</evidence>
<dbReference type="InterPro" id="IPR027417">
    <property type="entry name" value="P-loop_NTPase"/>
</dbReference>
<dbReference type="EMBL" id="REFV01000002">
    <property type="protein sequence ID" value="RMB63199.1"/>
    <property type="molecule type" value="Genomic_DNA"/>
</dbReference>
<organism evidence="1 2">
    <name type="scientific">Dokdonia sinensis</name>
    <dbReference type="NCBI Taxonomy" id="2479847"/>
    <lineage>
        <taxon>Bacteria</taxon>
        <taxon>Pseudomonadati</taxon>
        <taxon>Bacteroidota</taxon>
        <taxon>Flavobacteriia</taxon>
        <taxon>Flavobacteriales</taxon>
        <taxon>Flavobacteriaceae</taxon>
        <taxon>Dokdonia</taxon>
    </lineage>
</organism>
<dbReference type="Gene3D" id="3.40.50.300">
    <property type="entry name" value="P-loop containing nucleotide triphosphate hydrolases"/>
    <property type="match status" value="1"/>
</dbReference>
<accession>A0A3M0GPV1</accession>
<dbReference type="Proteomes" id="UP000281985">
    <property type="component" value="Unassembled WGS sequence"/>
</dbReference>
<reference evidence="1 2" key="1">
    <citation type="submission" date="2018-10" db="EMBL/GenBank/DDBJ databases">
        <title>Dokdonia luteus sp. nov., isolated from sea water.</title>
        <authorList>
            <person name="Zhou L.Y."/>
            <person name="Du Z.J."/>
        </authorList>
    </citation>
    <scope>NUCLEOTIDE SEQUENCE [LARGE SCALE GENOMIC DNA]</scope>
    <source>
        <strain evidence="1 2">SH27</strain>
    </source>
</reference>
<dbReference type="RefSeq" id="WP_121916002.1">
    <property type="nucleotide sequence ID" value="NZ_REFV01000002.1"/>
</dbReference>
<name>A0A3M0GPV1_9FLAO</name>
<keyword evidence="2" id="KW-1185">Reference proteome</keyword>
<protein>
    <submittedName>
        <fullName evidence="1">DNA polymerase III subunit delta</fullName>
    </submittedName>
</protein>
<dbReference type="AlphaFoldDB" id="A0A3M0GPV1"/>
<gene>
    <name evidence="1" type="ORF">EAX61_02035</name>
</gene>